<gene>
    <name evidence="1" type="ORF">TNCV_5075211</name>
</gene>
<keyword evidence="2" id="KW-1185">Reference proteome</keyword>
<dbReference type="AlphaFoldDB" id="A0A8X6S5V7"/>
<proteinExistence type="predicted"/>
<organism evidence="1 2">
    <name type="scientific">Trichonephila clavipes</name>
    <name type="common">Golden silk orbweaver</name>
    <name type="synonym">Nephila clavipes</name>
    <dbReference type="NCBI Taxonomy" id="2585209"/>
    <lineage>
        <taxon>Eukaryota</taxon>
        <taxon>Metazoa</taxon>
        <taxon>Ecdysozoa</taxon>
        <taxon>Arthropoda</taxon>
        <taxon>Chelicerata</taxon>
        <taxon>Arachnida</taxon>
        <taxon>Araneae</taxon>
        <taxon>Araneomorphae</taxon>
        <taxon>Entelegynae</taxon>
        <taxon>Araneoidea</taxon>
        <taxon>Nephilidae</taxon>
        <taxon>Trichonephila</taxon>
    </lineage>
</organism>
<sequence>MEHHLHCIDIAVRISRQQRLLEGTRRQNEGSRDHSIQIRSKIGQKCERPEQLQLHLCAEFHNSFSPITRGTHVAEVILRSQLPLRRLSVTSECLQRLSSVVS</sequence>
<accession>A0A8X6S5V7</accession>
<protein>
    <submittedName>
        <fullName evidence="1">Uncharacterized protein</fullName>
    </submittedName>
</protein>
<comment type="caution">
    <text evidence="1">The sequence shown here is derived from an EMBL/GenBank/DDBJ whole genome shotgun (WGS) entry which is preliminary data.</text>
</comment>
<name>A0A8X6S5V7_TRICX</name>
<evidence type="ECO:0000313" key="2">
    <source>
        <dbReference type="Proteomes" id="UP000887159"/>
    </source>
</evidence>
<evidence type="ECO:0000313" key="1">
    <source>
        <dbReference type="EMBL" id="GFY01053.1"/>
    </source>
</evidence>
<dbReference type="EMBL" id="BMAU01021225">
    <property type="protein sequence ID" value="GFY01053.1"/>
    <property type="molecule type" value="Genomic_DNA"/>
</dbReference>
<reference evidence="1" key="1">
    <citation type="submission" date="2020-08" db="EMBL/GenBank/DDBJ databases">
        <title>Multicomponent nature underlies the extraordinary mechanical properties of spider dragline silk.</title>
        <authorList>
            <person name="Kono N."/>
            <person name="Nakamura H."/>
            <person name="Mori M."/>
            <person name="Yoshida Y."/>
            <person name="Ohtoshi R."/>
            <person name="Malay A.D."/>
            <person name="Moran D.A.P."/>
            <person name="Tomita M."/>
            <person name="Numata K."/>
            <person name="Arakawa K."/>
        </authorList>
    </citation>
    <scope>NUCLEOTIDE SEQUENCE</scope>
</reference>
<dbReference type="Proteomes" id="UP000887159">
    <property type="component" value="Unassembled WGS sequence"/>
</dbReference>